<feature type="binding site" evidence="11">
    <location>
        <position position="34"/>
    </location>
    <ligand>
        <name>[4Fe-4S] cluster</name>
        <dbReference type="ChEBI" id="CHEBI:49883"/>
    </ligand>
</feature>
<comment type="cofactor">
    <cofactor evidence="11">
        <name>[4Fe-4S] cluster</name>
        <dbReference type="ChEBI" id="CHEBI:49883"/>
    </cofactor>
    <text evidence="11">Binds 1 [4Fe-4S] cluster per subunit. Following nitrosylation of the [4Fe-4S] cluster binds 1 [4Fe-8(NO)] cluster per subunit.</text>
</comment>
<dbReference type="AlphaFoldDB" id="A0A918MGF9"/>
<dbReference type="PANTHER" id="PTHR38839">
    <property type="entry name" value="TRANSCRIPTIONAL REGULATOR WHID-RELATED"/>
    <property type="match status" value="1"/>
</dbReference>
<dbReference type="GO" id="GO:0035731">
    <property type="term" value="F:dinitrosyl-iron complex binding"/>
    <property type="evidence" value="ECO:0007669"/>
    <property type="project" value="UniProtKB-UniRule"/>
</dbReference>
<evidence type="ECO:0000313" key="14">
    <source>
        <dbReference type="Proteomes" id="UP000618795"/>
    </source>
</evidence>
<dbReference type="GO" id="GO:0005737">
    <property type="term" value="C:cytoplasm"/>
    <property type="evidence" value="ECO:0007669"/>
    <property type="project" value="UniProtKB-SubCell"/>
</dbReference>
<evidence type="ECO:0000256" key="11">
    <source>
        <dbReference type="HAMAP-Rule" id="MF_01479"/>
    </source>
</evidence>
<comment type="function">
    <text evidence="11">Acts as a transcriptional regulator. Probably redox-responsive. The apo- but not holo-form probably binds DNA.</text>
</comment>
<sequence length="146" mass="16345">MAETDRSEQGLCRTADPDALFVEGAAQNRAKALCSGCNVRTECLSYALDQRIEFGVWGGMTERERRALLRRRPTVTSWRRLLETARVEHGASRRGAGRHGVRVQRLTAKTTTGWRQLAAATTAAGPFVHNPYRCVGPLSAYRWRKT</sequence>
<evidence type="ECO:0000256" key="10">
    <source>
        <dbReference type="ARBA" id="ARBA00023163"/>
    </source>
</evidence>
<evidence type="ECO:0000256" key="3">
    <source>
        <dbReference type="ARBA" id="ARBA00022485"/>
    </source>
</evidence>
<keyword evidence="10 11" id="KW-0804">Transcription</keyword>
<dbReference type="GO" id="GO:0045454">
    <property type="term" value="P:cell redox homeostasis"/>
    <property type="evidence" value="ECO:0007669"/>
    <property type="project" value="TreeGrafter"/>
</dbReference>
<comment type="subcellular location">
    <subcellularLocation>
        <location evidence="1 11">Cytoplasm</location>
    </subcellularLocation>
</comment>
<name>A0A918MGF9_9ACTN</name>
<dbReference type="GO" id="GO:0047134">
    <property type="term" value="F:protein-disulfide reductase [NAD(P)H] activity"/>
    <property type="evidence" value="ECO:0007669"/>
    <property type="project" value="TreeGrafter"/>
</dbReference>
<gene>
    <name evidence="11" type="primary">whiB</name>
    <name evidence="13" type="ORF">GCM10010260_80920</name>
</gene>
<comment type="similarity">
    <text evidence="2 11">Belongs to the WhiB family.</text>
</comment>
<feature type="binding site" evidence="11">
    <location>
        <position position="43"/>
    </location>
    <ligand>
        <name>[4Fe-4S] cluster</name>
        <dbReference type="ChEBI" id="CHEBI:49883"/>
    </ligand>
</feature>
<comment type="PTM">
    <text evidence="11">The Fe-S cluster can be nitrosylated by nitric oxide (NO).</text>
</comment>
<dbReference type="PANTHER" id="PTHR38839:SF7">
    <property type="entry name" value="TRANSCRIPTIONAL REGULATOR WHIB4"/>
    <property type="match status" value="1"/>
</dbReference>
<evidence type="ECO:0000256" key="8">
    <source>
        <dbReference type="ARBA" id="ARBA00023125"/>
    </source>
</evidence>
<keyword evidence="6 11" id="KW-0411">Iron-sulfur</keyword>
<reference evidence="13" key="1">
    <citation type="journal article" date="2014" name="Int. J. Syst. Evol. Microbiol.">
        <title>Complete genome sequence of Corynebacterium casei LMG S-19264T (=DSM 44701T), isolated from a smear-ripened cheese.</title>
        <authorList>
            <consortium name="US DOE Joint Genome Institute (JGI-PGF)"/>
            <person name="Walter F."/>
            <person name="Albersmeier A."/>
            <person name="Kalinowski J."/>
            <person name="Ruckert C."/>
        </authorList>
    </citation>
    <scope>NUCLEOTIDE SEQUENCE</scope>
    <source>
        <strain evidence="13">JCM 4369</strain>
    </source>
</reference>
<evidence type="ECO:0000256" key="4">
    <source>
        <dbReference type="ARBA" id="ARBA00022723"/>
    </source>
</evidence>
<dbReference type="GO" id="GO:0003677">
    <property type="term" value="F:DNA binding"/>
    <property type="evidence" value="ECO:0007669"/>
    <property type="project" value="UniProtKB-UniRule"/>
</dbReference>
<dbReference type="InterPro" id="IPR003482">
    <property type="entry name" value="Whib"/>
</dbReference>
<comment type="PTM">
    <text evidence="11">Upon Fe-S cluster removal intramolecular disulfide bonds are formed.</text>
</comment>
<keyword evidence="5 11" id="KW-0408">Iron</keyword>
<dbReference type="EMBL" id="BMTD01000033">
    <property type="protein sequence ID" value="GGV28298.1"/>
    <property type="molecule type" value="Genomic_DNA"/>
</dbReference>
<feature type="binding site" evidence="11">
    <location>
        <position position="12"/>
    </location>
    <ligand>
        <name>[4Fe-4S] cluster</name>
        <dbReference type="ChEBI" id="CHEBI:49883"/>
    </ligand>
</feature>
<feature type="domain" description="4Fe-4S Wbl-type" evidence="12">
    <location>
        <begin position="11"/>
        <end position="67"/>
    </location>
</feature>
<organism evidence="13 14">
    <name type="scientific">Streptomyces filipinensis</name>
    <dbReference type="NCBI Taxonomy" id="66887"/>
    <lineage>
        <taxon>Bacteria</taxon>
        <taxon>Bacillati</taxon>
        <taxon>Actinomycetota</taxon>
        <taxon>Actinomycetes</taxon>
        <taxon>Kitasatosporales</taxon>
        <taxon>Streptomycetaceae</taxon>
        <taxon>Streptomyces</taxon>
    </lineage>
</organism>
<reference evidence="13" key="2">
    <citation type="submission" date="2020-09" db="EMBL/GenBank/DDBJ databases">
        <authorList>
            <person name="Sun Q."/>
            <person name="Ohkuma M."/>
        </authorList>
    </citation>
    <scope>NUCLEOTIDE SEQUENCE</scope>
    <source>
        <strain evidence="13">JCM 4369</strain>
    </source>
</reference>
<dbReference type="Pfam" id="PF02467">
    <property type="entry name" value="Whib"/>
    <property type="match status" value="1"/>
</dbReference>
<evidence type="ECO:0000256" key="9">
    <source>
        <dbReference type="ARBA" id="ARBA00023157"/>
    </source>
</evidence>
<dbReference type="GO" id="GO:0051539">
    <property type="term" value="F:4 iron, 4 sulfur cluster binding"/>
    <property type="evidence" value="ECO:0007669"/>
    <property type="project" value="UniProtKB-UniRule"/>
</dbReference>
<evidence type="ECO:0000256" key="6">
    <source>
        <dbReference type="ARBA" id="ARBA00023014"/>
    </source>
</evidence>
<dbReference type="GO" id="GO:0045892">
    <property type="term" value="P:negative regulation of DNA-templated transcription"/>
    <property type="evidence" value="ECO:0007669"/>
    <property type="project" value="TreeGrafter"/>
</dbReference>
<protein>
    <recommendedName>
        <fullName evidence="11">Transcriptional regulator WhiB</fullName>
    </recommendedName>
</protein>
<dbReference type="HAMAP" id="MF_01479">
    <property type="entry name" value="WhiB"/>
    <property type="match status" value="1"/>
</dbReference>
<keyword evidence="11" id="KW-0963">Cytoplasm</keyword>
<dbReference type="PROSITE" id="PS51674">
    <property type="entry name" value="4FE4S_WBL"/>
    <property type="match status" value="1"/>
</dbReference>
<dbReference type="Proteomes" id="UP000618795">
    <property type="component" value="Unassembled WGS sequence"/>
</dbReference>
<evidence type="ECO:0000256" key="5">
    <source>
        <dbReference type="ARBA" id="ARBA00023004"/>
    </source>
</evidence>
<keyword evidence="14" id="KW-1185">Reference proteome</keyword>
<dbReference type="GO" id="GO:0046872">
    <property type="term" value="F:metal ion binding"/>
    <property type="evidence" value="ECO:0007669"/>
    <property type="project" value="UniProtKB-KW"/>
</dbReference>
<evidence type="ECO:0000256" key="1">
    <source>
        <dbReference type="ARBA" id="ARBA00004496"/>
    </source>
</evidence>
<keyword evidence="9 11" id="KW-1015">Disulfide bond</keyword>
<dbReference type="InterPro" id="IPR034768">
    <property type="entry name" value="4FE4S_WBL"/>
</dbReference>
<keyword evidence="3 11" id="KW-0004">4Fe-4S</keyword>
<keyword evidence="4 11" id="KW-0479">Metal-binding</keyword>
<accession>A0A918MGF9</accession>
<evidence type="ECO:0000256" key="2">
    <source>
        <dbReference type="ARBA" id="ARBA00006597"/>
    </source>
</evidence>
<feature type="binding site" evidence="11">
    <location>
        <position position="37"/>
    </location>
    <ligand>
        <name>[4Fe-4S] cluster</name>
        <dbReference type="ChEBI" id="CHEBI:49883"/>
    </ligand>
</feature>
<keyword evidence="7 11" id="KW-0805">Transcription regulation</keyword>
<keyword evidence="8 11" id="KW-0238">DNA-binding</keyword>
<evidence type="ECO:0000313" key="13">
    <source>
        <dbReference type="EMBL" id="GGV28298.1"/>
    </source>
</evidence>
<comment type="caution">
    <text evidence="13">The sequence shown here is derived from an EMBL/GenBank/DDBJ whole genome shotgun (WGS) entry which is preliminary data.</text>
</comment>
<evidence type="ECO:0000256" key="7">
    <source>
        <dbReference type="ARBA" id="ARBA00023015"/>
    </source>
</evidence>
<proteinExistence type="inferred from homology"/>
<evidence type="ECO:0000259" key="12">
    <source>
        <dbReference type="PROSITE" id="PS51674"/>
    </source>
</evidence>